<evidence type="ECO:0000313" key="8">
    <source>
        <dbReference type="Proteomes" id="UP000319769"/>
    </source>
</evidence>
<dbReference type="GO" id="GO:0022857">
    <property type="term" value="F:transmembrane transporter activity"/>
    <property type="evidence" value="ECO:0007669"/>
    <property type="project" value="InterPro"/>
</dbReference>
<feature type="transmembrane region" description="Helical" evidence="5">
    <location>
        <begin position="53"/>
        <end position="74"/>
    </location>
</feature>
<dbReference type="RefSeq" id="WP_144748484.1">
    <property type="nucleotide sequence ID" value="NZ_VMNW02000008.1"/>
</dbReference>
<dbReference type="AlphaFoldDB" id="A0A5N0VCD3"/>
<comment type="subcellular location">
    <subcellularLocation>
        <location evidence="1">Cell membrane</location>
        <topology evidence="1">Multi-pass membrane protein</topology>
    </subcellularLocation>
</comment>
<reference evidence="7" key="1">
    <citation type="submission" date="2019-09" db="EMBL/GenBank/DDBJ databases">
        <authorList>
            <person name="Teo W.F.A."/>
            <person name="Duangmal K."/>
        </authorList>
    </citation>
    <scope>NUCLEOTIDE SEQUENCE [LARGE SCALE GENOMIC DNA]</scope>
    <source>
        <strain evidence="7">K81G1</strain>
    </source>
</reference>
<dbReference type="PROSITE" id="PS50850">
    <property type="entry name" value="MFS"/>
    <property type="match status" value="1"/>
</dbReference>
<feature type="transmembrane region" description="Helical" evidence="5">
    <location>
        <begin position="349"/>
        <end position="369"/>
    </location>
</feature>
<feature type="transmembrane region" description="Helical" evidence="5">
    <location>
        <begin position="23"/>
        <end position="41"/>
    </location>
</feature>
<accession>A0A5N0VCD3</accession>
<evidence type="ECO:0000256" key="5">
    <source>
        <dbReference type="SAM" id="Phobius"/>
    </source>
</evidence>
<dbReference type="InterPro" id="IPR011701">
    <property type="entry name" value="MFS"/>
</dbReference>
<feature type="transmembrane region" description="Helical" evidence="5">
    <location>
        <begin position="294"/>
        <end position="313"/>
    </location>
</feature>
<dbReference type="PANTHER" id="PTHR23514">
    <property type="entry name" value="BYPASS OF STOP CODON PROTEIN 6"/>
    <property type="match status" value="1"/>
</dbReference>
<feature type="domain" description="Major facilitator superfamily (MFS) profile" evidence="6">
    <location>
        <begin position="1"/>
        <end position="400"/>
    </location>
</feature>
<evidence type="ECO:0000256" key="1">
    <source>
        <dbReference type="ARBA" id="ARBA00004651"/>
    </source>
</evidence>
<gene>
    <name evidence="7" type="ORF">FPZ12_008460</name>
</gene>
<dbReference type="InterPro" id="IPR020846">
    <property type="entry name" value="MFS_dom"/>
</dbReference>
<feature type="transmembrane region" description="Helical" evidence="5">
    <location>
        <begin position="149"/>
        <end position="168"/>
    </location>
</feature>
<dbReference type="GO" id="GO:0005886">
    <property type="term" value="C:plasma membrane"/>
    <property type="evidence" value="ECO:0007669"/>
    <property type="project" value="UniProtKB-SubCell"/>
</dbReference>
<protein>
    <submittedName>
        <fullName evidence="7">MFS transporter</fullName>
    </submittedName>
</protein>
<evidence type="ECO:0000256" key="2">
    <source>
        <dbReference type="ARBA" id="ARBA00022692"/>
    </source>
</evidence>
<comment type="caution">
    <text evidence="7">The sequence shown here is derived from an EMBL/GenBank/DDBJ whole genome shotgun (WGS) entry which is preliminary data.</text>
</comment>
<keyword evidence="3 5" id="KW-1133">Transmembrane helix</keyword>
<evidence type="ECO:0000313" key="7">
    <source>
        <dbReference type="EMBL" id="KAA9164039.1"/>
    </source>
</evidence>
<keyword evidence="8" id="KW-1185">Reference proteome</keyword>
<dbReference type="Proteomes" id="UP000319769">
    <property type="component" value="Unassembled WGS sequence"/>
</dbReference>
<feature type="transmembrane region" description="Helical" evidence="5">
    <location>
        <begin position="174"/>
        <end position="193"/>
    </location>
</feature>
<sequence>MSTVDVVNLADAKGVQTVRAKRAVYATFVAHGIAFSTWVSRVPSVRDALGISAAQLGTLLLALAVGGLVVLPFSGRLVAAFGSRRVVVAGPSLMAAGLLVVAFGLPAGPAVVAVGLFLAGVGHSTWDIAMNVQATAVERRLARPLMPRFHSSFSIGAAIGSGLAALLVAAGTGVALHLIAVMAVVVVAAPLVARMFVPDGTEDGAVVSSTNAGRRWSAWREPRTLMIGVLVFAFAFAESVGNDWLSVGVIDGHKVSEASGTTAFWLFTVAMTIGRFCGPFVIEKWGRAKAPLVFGGLTVVGVVLVAFGGSFVVSLIGAVVWGLGIALGLPLGISAAGDDPARAAARLSVVMSIAYVAFLAEPLAVGYIADATGTTKALSVAAALTAVGLCFTPSLRRESRTTESEG</sequence>
<evidence type="ECO:0000256" key="4">
    <source>
        <dbReference type="ARBA" id="ARBA00023136"/>
    </source>
</evidence>
<name>A0A5N0VCD3_9PSEU</name>
<organism evidence="7 8">
    <name type="scientific">Amycolatopsis acidicola</name>
    <dbReference type="NCBI Taxonomy" id="2596893"/>
    <lineage>
        <taxon>Bacteria</taxon>
        <taxon>Bacillati</taxon>
        <taxon>Actinomycetota</taxon>
        <taxon>Actinomycetes</taxon>
        <taxon>Pseudonocardiales</taxon>
        <taxon>Pseudonocardiaceae</taxon>
        <taxon>Amycolatopsis</taxon>
    </lineage>
</organism>
<evidence type="ECO:0000259" key="6">
    <source>
        <dbReference type="PROSITE" id="PS50850"/>
    </source>
</evidence>
<dbReference type="PANTHER" id="PTHR23514:SF13">
    <property type="entry name" value="INNER MEMBRANE PROTEIN YBJJ"/>
    <property type="match status" value="1"/>
</dbReference>
<proteinExistence type="predicted"/>
<feature type="transmembrane region" description="Helical" evidence="5">
    <location>
        <begin position="262"/>
        <end position="282"/>
    </location>
</feature>
<keyword evidence="2 5" id="KW-0812">Transmembrane</keyword>
<dbReference type="InterPro" id="IPR051788">
    <property type="entry name" value="MFS_Transporter"/>
</dbReference>
<dbReference type="CDD" id="cd17393">
    <property type="entry name" value="MFS_MosC_like"/>
    <property type="match status" value="1"/>
</dbReference>
<evidence type="ECO:0000256" key="3">
    <source>
        <dbReference type="ARBA" id="ARBA00022989"/>
    </source>
</evidence>
<dbReference type="Pfam" id="PF07690">
    <property type="entry name" value="MFS_1"/>
    <property type="match status" value="1"/>
</dbReference>
<feature type="transmembrane region" description="Helical" evidence="5">
    <location>
        <begin position="319"/>
        <end position="337"/>
    </location>
</feature>
<feature type="transmembrane region" description="Helical" evidence="5">
    <location>
        <begin position="224"/>
        <end position="242"/>
    </location>
</feature>
<dbReference type="SUPFAM" id="SSF103473">
    <property type="entry name" value="MFS general substrate transporter"/>
    <property type="match status" value="1"/>
</dbReference>
<dbReference type="Gene3D" id="1.20.1250.20">
    <property type="entry name" value="MFS general substrate transporter like domains"/>
    <property type="match status" value="2"/>
</dbReference>
<feature type="transmembrane region" description="Helical" evidence="5">
    <location>
        <begin position="375"/>
        <end position="395"/>
    </location>
</feature>
<keyword evidence="4 5" id="KW-0472">Membrane</keyword>
<dbReference type="InterPro" id="IPR036259">
    <property type="entry name" value="MFS_trans_sf"/>
</dbReference>
<dbReference type="OrthoDB" id="151222at2"/>
<dbReference type="EMBL" id="VMNW02000008">
    <property type="protein sequence ID" value="KAA9164039.1"/>
    <property type="molecule type" value="Genomic_DNA"/>
</dbReference>